<dbReference type="AlphaFoldDB" id="A0AAV8XKW8"/>
<proteinExistence type="predicted"/>
<reference evidence="2" key="1">
    <citation type="journal article" date="2023" name="Insect Mol. Biol.">
        <title>Genome sequencing provides insights into the evolution of gene families encoding plant cell wall-degrading enzymes in longhorned beetles.</title>
        <authorList>
            <person name="Shin N.R."/>
            <person name="Okamura Y."/>
            <person name="Kirsch R."/>
            <person name="Pauchet Y."/>
        </authorList>
    </citation>
    <scope>NUCLEOTIDE SEQUENCE</scope>
    <source>
        <strain evidence="2">RBIC_L_NR</strain>
    </source>
</reference>
<keyword evidence="3" id="KW-1185">Reference proteome</keyword>
<protein>
    <submittedName>
        <fullName evidence="2">Uncharacterized protein</fullName>
    </submittedName>
</protein>
<comment type="caution">
    <text evidence="2">The sequence shown here is derived from an EMBL/GenBank/DDBJ whole genome shotgun (WGS) entry which is preliminary data.</text>
</comment>
<sequence>MINNDLSLAPEKTEAILAIGRKWHGHVEFLLEGKVIETTDSLKYLGVIIDKGMNFGKHITHAANRASAAATALCRIMPRIEGSSESKRRILSVVTDSILLYASPIWENVLKYQKYKTMTEQVQRKMALRISRGYTAVIMRNAIKSRTKLMLSACCKRKMVVDDTSLESVGNNNAGTNGDAKVAKLRYYGHDIDAKENPSVIDDNSSLNRGIEKACEQFSQDSNNKSLQDNDYSYNNLESVSTVAYLTMWKKIKKTVSLKLGTPANIQPASAAPVDCHLPPSPNLPCDTLDSTEIIGNEIVTNTPTSLNKKGEVRKRQQCKTSQQQRKGEIRLNNARKLDLKPACPENCSKKCNSLITEQTRILINKNYQQLGYMEKKRYVLSHTSERRLNSNTNSDDSGDGLTKRKIRNIHFFLQDEKGTRIRTCKTSFLTTLGYHKKNDRFVLQTISESEDHMTVRPDMRGKLGHKVKFEKTVLHSHIDSFNPSISHYRREHAPDRKYFPSDITATFMYQDFLSKNPTMKCSYDLYRKEIKSRNISFTKLGHEECETCCEFDLHEHKKENMQAECSVCKAFTVHKEKVEISRKMYRLDAEAHSNNDEVYFSVDLQKGNMLPRLDQYKIAIFTPRIIVFNESFVPVGKNQRHLKPIAALWHEGIAGRKKEDLISAFFSFFFLENRSAKKINLWLDNCSAQNKNWAFFSFLVFAVNSSEIAAEEITIKYFEPGHSYMSADSFHHQVELSMKHKGSVCDFRDFRDAVQAANSGKVITLEMRPNNFYDWSDNYKTDEENEQDEDQEEEEEQQEEVFEDITVWYNRTHGEVDSWLTQVMTSHGSFQAYLKRISKSDDDTCIYCHEEPDDACHTLFRCNKWREQRERMEATFGQELRPGNLIHNMIEDTHKWRTVEIVLLNRETPNEKEGDDPQIVGEIWKKMQGETTYEDFQDLSKQHWPQTTYRRVGKGLPKIIEERFQGAGELQELGLKPGETVYLTNTTTIPSKEGERKRERYIFYLVVKGTGDVEGNMRHTFESLKKLRELSERHKRKNIVFLKPEDMEWNEVKKVVEYVFAGTDVEIRVYIQKKTTQREGAESRDEGFEVAKSRKKPNTAKTPDISRQRKPRPETVLVRAEGKSYSDLLRTVRNSVDVDSIGIKVAAMRKTAKGELMLTLERGGRLARRTHQGNRKESRGRGHQGRVTGCNPIHQRYRWGLL</sequence>
<dbReference type="Gene3D" id="3.40.220.10">
    <property type="entry name" value="Leucine Aminopeptidase, subunit E, domain 1"/>
    <property type="match status" value="1"/>
</dbReference>
<dbReference type="PANTHER" id="PTHR10773:SF19">
    <property type="match status" value="1"/>
</dbReference>
<gene>
    <name evidence="2" type="ORF">NQ314_011233</name>
</gene>
<feature type="compositionally biased region" description="Basic and acidic residues" evidence="1">
    <location>
        <begin position="1077"/>
        <end position="1093"/>
    </location>
</feature>
<feature type="compositionally biased region" description="Basic and acidic residues" evidence="1">
    <location>
        <begin position="1105"/>
        <end position="1114"/>
    </location>
</feature>
<name>A0AAV8XKW8_9CUCU</name>
<feature type="region of interest" description="Disordered" evidence="1">
    <location>
        <begin position="777"/>
        <end position="800"/>
    </location>
</feature>
<dbReference type="EMBL" id="JANEYF010003119">
    <property type="protein sequence ID" value="KAJ8939102.1"/>
    <property type="molecule type" value="Genomic_DNA"/>
</dbReference>
<dbReference type="InterPro" id="IPR043472">
    <property type="entry name" value="Macro_dom-like"/>
</dbReference>
<evidence type="ECO:0000256" key="1">
    <source>
        <dbReference type="SAM" id="MobiDB-lite"/>
    </source>
</evidence>
<accession>A0AAV8XKW8</accession>
<dbReference type="PANTHER" id="PTHR10773">
    <property type="entry name" value="DNA-DIRECTED RNA POLYMERASES I, II, AND III SUBUNIT RPABC2"/>
    <property type="match status" value="1"/>
</dbReference>
<evidence type="ECO:0000313" key="2">
    <source>
        <dbReference type="EMBL" id="KAJ8939102.1"/>
    </source>
</evidence>
<feature type="region of interest" description="Disordered" evidence="1">
    <location>
        <begin position="1077"/>
        <end position="1115"/>
    </location>
</feature>
<evidence type="ECO:0000313" key="3">
    <source>
        <dbReference type="Proteomes" id="UP001162156"/>
    </source>
</evidence>
<feature type="region of interest" description="Disordered" evidence="1">
    <location>
        <begin position="1168"/>
        <end position="1190"/>
    </location>
</feature>
<dbReference type="Proteomes" id="UP001162156">
    <property type="component" value="Unassembled WGS sequence"/>
</dbReference>
<feature type="compositionally biased region" description="Acidic residues" evidence="1">
    <location>
        <begin position="784"/>
        <end position="800"/>
    </location>
</feature>
<organism evidence="2 3">
    <name type="scientific">Rhamnusium bicolor</name>
    <dbReference type="NCBI Taxonomy" id="1586634"/>
    <lineage>
        <taxon>Eukaryota</taxon>
        <taxon>Metazoa</taxon>
        <taxon>Ecdysozoa</taxon>
        <taxon>Arthropoda</taxon>
        <taxon>Hexapoda</taxon>
        <taxon>Insecta</taxon>
        <taxon>Pterygota</taxon>
        <taxon>Neoptera</taxon>
        <taxon>Endopterygota</taxon>
        <taxon>Coleoptera</taxon>
        <taxon>Polyphaga</taxon>
        <taxon>Cucujiformia</taxon>
        <taxon>Chrysomeloidea</taxon>
        <taxon>Cerambycidae</taxon>
        <taxon>Lepturinae</taxon>
        <taxon>Rhagiini</taxon>
        <taxon>Rhamnusium</taxon>
    </lineage>
</organism>